<dbReference type="PANTHER" id="PTHR22437:SF0">
    <property type="entry name" value="FI21431P1"/>
    <property type="match status" value="1"/>
</dbReference>
<dbReference type="GO" id="GO:0005737">
    <property type="term" value="C:cytoplasm"/>
    <property type="evidence" value="ECO:0007669"/>
    <property type="project" value="TreeGrafter"/>
</dbReference>
<dbReference type="InterPro" id="IPR019391">
    <property type="entry name" value="Storkhead-box_WHD"/>
</dbReference>
<reference evidence="3" key="1">
    <citation type="submission" date="2012-04" db="EMBL/GenBank/DDBJ databases">
        <title>The Genome Sequence of Loa loa.</title>
        <authorList>
            <consortium name="The Broad Institute Genome Sequencing Platform"/>
            <consortium name="Broad Institute Genome Sequencing Center for Infectious Disease"/>
            <person name="Nutman T.B."/>
            <person name="Fink D.L."/>
            <person name="Russ C."/>
            <person name="Young S."/>
            <person name="Zeng Q."/>
            <person name="Gargeya S."/>
            <person name="Alvarado L."/>
            <person name="Berlin A."/>
            <person name="Chapman S.B."/>
            <person name="Chen Z."/>
            <person name="Freedman E."/>
            <person name="Gellesch M."/>
            <person name="Goldberg J."/>
            <person name="Griggs A."/>
            <person name="Gujja S."/>
            <person name="Heilman E.R."/>
            <person name="Heiman D."/>
            <person name="Howarth C."/>
            <person name="Mehta T."/>
            <person name="Neiman D."/>
            <person name="Pearson M."/>
            <person name="Roberts A."/>
            <person name="Saif S."/>
            <person name="Shea T."/>
            <person name="Shenoy N."/>
            <person name="Sisk P."/>
            <person name="Stolte C."/>
            <person name="Sykes S."/>
            <person name="White J."/>
            <person name="Yandava C."/>
            <person name="Haas B."/>
            <person name="Henn M.R."/>
            <person name="Nusbaum C."/>
            <person name="Birren B."/>
        </authorList>
    </citation>
    <scope>NUCLEOTIDE SEQUENCE [LARGE SCALE GENOMIC DNA]</scope>
</reference>
<evidence type="ECO:0000259" key="2">
    <source>
        <dbReference type="Pfam" id="PF10264"/>
    </source>
</evidence>
<gene>
    <name evidence="3" type="ORF">LOAG_05111</name>
</gene>
<dbReference type="InParanoid" id="A0A1S0U0X8"/>
<dbReference type="Pfam" id="PF10264">
    <property type="entry name" value="WHD_Storkhead"/>
    <property type="match status" value="1"/>
</dbReference>
<dbReference type="OMA" id="MFTPCLG"/>
<dbReference type="KEGG" id="loa:LOAG_05111"/>
<feature type="compositionally biased region" description="Polar residues" evidence="1">
    <location>
        <begin position="234"/>
        <end position="245"/>
    </location>
</feature>
<dbReference type="PANTHER" id="PTHR22437">
    <property type="entry name" value="WINGED HELIX DOMAIN-CONTAINING PROTEIN"/>
    <property type="match status" value="1"/>
</dbReference>
<feature type="domain" description="Winged helix Storkhead-box1" evidence="2">
    <location>
        <begin position="99"/>
        <end position="174"/>
    </location>
</feature>
<feature type="region of interest" description="Disordered" evidence="1">
    <location>
        <begin position="229"/>
        <end position="269"/>
    </location>
</feature>
<evidence type="ECO:0000313" key="3">
    <source>
        <dbReference type="EMBL" id="EFO23377.1"/>
    </source>
</evidence>
<dbReference type="GO" id="GO:0005634">
    <property type="term" value="C:nucleus"/>
    <property type="evidence" value="ECO:0007669"/>
    <property type="project" value="TreeGrafter"/>
</dbReference>
<dbReference type="GeneID" id="9942514"/>
<dbReference type="RefSeq" id="XP_003140696.1">
    <property type="nucleotide sequence ID" value="XM_003140648.1"/>
</dbReference>
<proteinExistence type="predicted"/>
<dbReference type="OrthoDB" id="10020110at2759"/>
<evidence type="ECO:0000256" key="1">
    <source>
        <dbReference type="SAM" id="MobiDB-lite"/>
    </source>
</evidence>
<organism evidence="3">
    <name type="scientific">Loa loa</name>
    <name type="common">Eye worm</name>
    <name type="synonym">Filaria loa</name>
    <dbReference type="NCBI Taxonomy" id="7209"/>
    <lineage>
        <taxon>Eukaryota</taxon>
        <taxon>Metazoa</taxon>
        <taxon>Ecdysozoa</taxon>
        <taxon>Nematoda</taxon>
        <taxon>Chromadorea</taxon>
        <taxon>Rhabditida</taxon>
        <taxon>Spirurina</taxon>
        <taxon>Spiruromorpha</taxon>
        <taxon>Filarioidea</taxon>
        <taxon>Onchocercidae</taxon>
        <taxon>Loa</taxon>
    </lineage>
</organism>
<dbReference type="AlphaFoldDB" id="A0A1S0U0X8"/>
<name>A0A1S0U0X8_LOALO</name>
<dbReference type="GO" id="GO:0006357">
    <property type="term" value="P:regulation of transcription by RNA polymerase II"/>
    <property type="evidence" value="ECO:0007669"/>
    <property type="project" value="InterPro"/>
</dbReference>
<dbReference type="InterPro" id="IPR040126">
    <property type="entry name" value="STOX1/2"/>
</dbReference>
<sequence>MFTPCLGVIFQRVTDKKITGHKLFQSFIQENKACFWNTNLVEAINSTKYVGYIKPSTLFITSMNERYMQTLRDAWVLRILKPAKGYRIETLGDVENIGMHKIDQMHLVPLMDIICNVVFKMNQSGRPAVFEALLDEIREGYPKIEPPSTRTLRQAIQTLLKQEILEYHLEQLYICFPHTAPYHSTKIRPKCTVECQTGQSVMNGYAPTNSLKIKKGILARLFMKKDTLPKTMQLGRNHTSPTSQSKHFELPNASAQPNRSGEKSSAAQK</sequence>
<dbReference type="CTD" id="9942514"/>
<dbReference type="EMBL" id="JH712136">
    <property type="protein sequence ID" value="EFO23377.1"/>
    <property type="molecule type" value="Genomic_DNA"/>
</dbReference>
<feature type="compositionally biased region" description="Polar residues" evidence="1">
    <location>
        <begin position="253"/>
        <end position="269"/>
    </location>
</feature>
<accession>A0A1S0U0X8</accession>
<dbReference type="GO" id="GO:0000977">
    <property type="term" value="F:RNA polymerase II transcription regulatory region sequence-specific DNA binding"/>
    <property type="evidence" value="ECO:0007669"/>
    <property type="project" value="TreeGrafter"/>
</dbReference>
<protein>
    <recommendedName>
        <fullName evidence="2">Winged helix Storkhead-box1 domain-containing protein</fullName>
    </recommendedName>
</protein>